<comment type="caution">
    <text evidence="1">The sequence shown here is derived from an EMBL/GenBank/DDBJ whole genome shotgun (WGS) entry which is preliminary data.</text>
</comment>
<evidence type="ECO:0000313" key="2">
    <source>
        <dbReference type="Proteomes" id="UP001057402"/>
    </source>
</evidence>
<reference evidence="2" key="1">
    <citation type="journal article" date="2023" name="Front. Plant Sci.">
        <title>Chromosomal-level genome assembly of Melastoma candidum provides insights into trichome evolution.</title>
        <authorList>
            <person name="Zhong Y."/>
            <person name="Wu W."/>
            <person name="Sun C."/>
            <person name="Zou P."/>
            <person name="Liu Y."/>
            <person name="Dai S."/>
            <person name="Zhou R."/>
        </authorList>
    </citation>
    <scope>NUCLEOTIDE SEQUENCE [LARGE SCALE GENOMIC DNA]</scope>
</reference>
<name>A0ACB9QLZ3_9MYRT</name>
<evidence type="ECO:0000313" key="1">
    <source>
        <dbReference type="EMBL" id="KAI4366897.1"/>
    </source>
</evidence>
<keyword evidence="2" id="KW-1185">Reference proteome</keyword>
<accession>A0ACB9QLZ3</accession>
<sequence length="712" mass="78644">MQSLGVSTAKGGDFVALPNWAPGGPRLIGNSRKRSAVSLRGFLRGNCSPVSSSSHCLWVEGSSRRLGENCRSVVMGRCRCSGSVSAVDPDLAVKLEIGGGSNGNAVLDSDYVCIRTGTEDASIVGFNGDRDGVRDDFGEGFGGVSDGRVDVRALAASLRHTRTADDVELVLKDKGRLPLQVFSSMIRGFGKDKRIDAARAVVQWLEWKKGETDGAVSPNLFIYNSLLGAIKQSGNYDALDEVMSDMARQGISPNVVTYNTMMTIFIEQGRAQDSLLILDEIVEAGLVPTAVSYSTALLAYRRMEDGFGALRFFLELREKYLNGELGKDVGEEDWEVEFAKIENFMIRICYQVMRRWLISQDGSSRSVLKLLTDLDKAGLQLDRAEHERLIWACAREEHSTVARELYLRVRDKFSDISLSVCNHLIWLLGKAKRWWAALEIYEDLLDVGPAPNNLSTELVVSHFNVLLTAARRKGIWRWGIRLIDKMEDKGLKPGSREWNAVLVACSKASETGAAIEIFRRMVEKGEKPTIISYGALLSALEKGKLYDEAFRVWDHMLKVGVEPNIHVYTIMASIFAAQAKFNMVDTVIKDMTASGIEPTVVTYNAIISACGRISMGSAAYEWFHRMKVGNVSPNEVTYEMLIEALAKDGKPRIAYELYLRARNGGMVLCAKAYDAVVWSAQVHGATVDLGAMGPRPPERRPVQSTGDSNKMF</sequence>
<dbReference type="Proteomes" id="UP001057402">
    <property type="component" value="Chromosome 6"/>
</dbReference>
<gene>
    <name evidence="1" type="ORF">MLD38_022702</name>
</gene>
<organism evidence="1 2">
    <name type="scientific">Melastoma candidum</name>
    <dbReference type="NCBI Taxonomy" id="119954"/>
    <lineage>
        <taxon>Eukaryota</taxon>
        <taxon>Viridiplantae</taxon>
        <taxon>Streptophyta</taxon>
        <taxon>Embryophyta</taxon>
        <taxon>Tracheophyta</taxon>
        <taxon>Spermatophyta</taxon>
        <taxon>Magnoliopsida</taxon>
        <taxon>eudicotyledons</taxon>
        <taxon>Gunneridae</taxon>
        <taxon>Pentapetalae</taxon>
        <taxon>rosids</taxon>
        <taxon>malvids</taxon>
        <taxon>Myrtales</taxon>
        <taxon>Melastomataceae</taxon>
        <taxon>Melastomatoideae</taxon>
        <taxon>Melastomateae</taxon>
        <taxon>Melastoma</taxon>
    </lineage>
</organism>
<protein>
    <submittedName>
        <fullName evidence="1">Uncharacterized protein</fullName>
    </submittedName>
</protein>
<dbReference type="EMBL" id="CM042885">
    <property type="protein sequence ID" value="KAI4366897.1"/>
    <property type="molecule type" value="Genomic_DNA"/>
</dbReference>
<proteinExistence type="predicted"/>